<reference evidence="1 2" key="1">
    <citation type="submission" date="2022-07" db="EMBL/GenBank/DDBJ databases">
        <title>Photobacterium pectinilyticum sp. nov., a marine bacterium isolated from surface seawater of Qingdao offshore.</title>
        <authorList>
            <person name="Wang X."/>
        </authorList>
    </citation>
    <scope>NUCLEOTIDE SEQUENCE [LARGE SCALE GENOMIC DNA]</scope>
    <source>
        <strain evidence="1 2">ZSDE20</strain>
    </source>
</reference>
<evidence type="ECO:0000313" key="1">
    <source>
        <dbReference type="EMBL" id="MCQ1061205.1"/>
    </source>
</evidence>
<evidence type="ECO:0000313" key="2">
    <source>
        <dbReference type="Proteomes" id="UP001524460"/>
    </source>
</evidence>
<name>A0ABT1N8X8_9GAMM</name>
<accession>A0ABT1N8X8</accession>
<proteinExistence type="predicted"/>
<dbReference type="RefSeq" id="WP_255045311.1">
    <property type="nucleotide sequence ID" value="NZ_JANEYT010000123.1"/>
</dbReference>
<sequence>MAEERAINLYYYLVNNKAPKRELDVVINLLKQQYKIDLSHLERKTPPPKSIRY</sequence>
<dbReference type="EMBL" id="JANEYT010000123">
    <property type="protein sequence ID" value="MCQ1061205.1"/>
    <property type="molecule type" value="Genomic_DNA"/>
</dbReference>
<protein>
    <submittedName>
        <fullName evidence="1">Uncharacterized protein</fullName>
    </submittedName>
</protein>
<keyword evidence="2" id="KW-1185">Reference proteome</keyword>
<dbReference type="Proteomes" id="UP001524460">
    <property type="component" value="Unassembled WGS sequence"/>
</dbReference>
<comment type="caution">
    <text evidence="1">The sequence shown here is derived from an EMBL/GenBank/DDBJ whole genome shotgun (WGS) entry which is preliminary data.</text>
</comment>
<gene>
    <name evidence="1" type="ORF">NHN17_24540</name>
</gene>
<organism evidence="1 2">
    <name type="scientific">Photobacterium pectinilyticum</name>
    <dbReference type="NCBI Taxonomy" id="2906793"/>
    <lineage>
        <taxon>Bacteria</taxon>
        <taxon>Pseudomonadati</taxon>
        <taxon>Pseudomonadota</taxon>
        <taxon>Gammaproteobacteria</taxon>
        <taxon>Vibrionales</taxon>
        <taxon>Vibrionaceae</taxon>
        <taxon>Photobacterium</taxon>
    </lineage>
</organism>